<evidence type="ECO:0000256" key="3">
    <source>
        <dbReference type="ARBA" id="ARBA00022490"/>
    </source>
</evidence>
<keyword evidence="5 7" id="KW-0175">Coiled coil</keyword>
<protein>
    <submittedName>
        <fullName evidence="10">Transforming acidic coiled-coil containing protein 2</fullName>
    </submittedName>
</protein>
<evidence type="ECO:0000313" key="11">
    <source>
        <dbReference type="Proteomes" id="UP000694726"/>
    </source>
</evidence>
<keyword evidence="4" id="KW-0597">Phosphoprotein</keyword>
<evidence type="ECO:0000313" key="10">
    <source>
        <dbReference type="Ensembl" id="ENSSSCP00015004570.1"/>
    </source>
</evidence>
<reference evidence="10" key="1">
    <citation type="submission" date="2025-08" db="UniProtKB">
        <authorList>
            <consortium name="Ensembl"/>
        </authorList>
    </citation>
    <scope>IDENTIFICATION</scope>
</reference>
<evidence type="ECO:0000256" key="5">
    <source>
        <dbReference type="ARBA" id="ARBA00023054"/>
    </source>
</evidence>
<evidence type="ECO:0000256" key="4">
    <source>
        <dbReference type="ARBA" id="ARBA00022553"/>
    </source>
</evidence>
<evidence type="ECO:0000256" key="2">
    <source>
        <dbReference type="ARBA" id="ARBA00009423"/>
    </source>
</evidence>
<dbReference type="AlphaFoldDB" id="A0A8D0TV56"/>
<evidence type="ECO:0000256" key="8">
    <source>
        <dbReference type="SAM" id="MobiDB-lite"/>
    </source>
</evidence>
<dbReference type="Ensembl" id="ENSSSCT00015011558.1">
    <property type="protein sequence ID" value="ENSSSCP00015004570.1"/>
    <property type="gene ID" value="ENSSSCG00015008286.1"/>
</dbReference>
<dbReference type="GO" id="GO:0007052">
    <property type="term" value="P:mitotic spindle organization"/>
    <property type="evidence" value="ECO:0007669"/>
    <property type="project" value="InterPro"/>
</dbReference>
<feature type="region of interest" description="Disordered" evidence="8">
    <location>
        <begin position="129"/>
        <end position="539"/>
    </location>
</feature>
<sequence length="991" mass="106872">MGGSQSLQPVPASDLSLEASEAMSSDSEEAFETPESTTPVKAPPAPPPPPPEVVPEPEVSAQPPPEEPGCGAETVPVPDGPPGSSVQGSPFRPPSHSFSAVFDEDKPIASSGTYNLDFDNIELVDDFQALEPRSSDPKHQDCKATSRRKSTDSVPPSKSTLSRSLSLQASDFDGASCPGNPEATAPAPEAYSTGSSSASSTLKRTKKPRPPSLKKKQTTKKPPETPPVKETQPEPAEETHIASEETRTSETKTEAAKAEGAAPASSEETRLESAAVPKAACPLDSEGAEGAIPPASGGGRVQNSPPVGRKTLPPATAPEAAEVTPSESGEQEDPPAKGLSVRLEFDYSEDKSSWDTQQENPPPTKKIGKKPVAKMPLRRPKMKKTPEKLDNTPASPTRSPADPNDIPLAKGTYTFDIDKWDDPNFNPFSSTSKMQESPKLAQHSYSFDPDACDDSIDPFQACSKTPSSPSKSPASFEIPASAVEASGADGDGLNKPAKKKKTPLKTDTFRVKKSPKRSPLSDPPSQDPTPAATPETPPVISAVVHATDEEKLAVTSQKWACMTVDLEADKQDFPQPSDLSTFVSETKFNSPTEELDYRNSYEIEYMEKIGSSLPQDDAAPKKQALYLMFDTSEESPVKSPPVRMSESPTPCSGSSFEETEALVNAGAKIQHPVTRGLAPNQEPHLQVPEKSSQKELEAMALGTASEVIEIREATHPTDVSISKTALYSRIGSAEVEKPAGLLFQTPDLDSALQIARAEIITKEREVSEWKDKYEESRREVMEMRKIVAEYEKTIAQMIEDEQREKSVSHQTVQQLVLEKEQALADLNSVEKSLADLFRRYEKMKEVLEGFRKNEEVLKKCAQEYLSRVKKEEQRYQALKVHAEEKLDRYCHAGSAPKGCSAAPALAWAGWMSPSAICNRSKSACTLHACFDKSGMRVVISRVPSQSTSVSQGWPFPWAPVLGPLFQAAGAGGLVRPAELGGGRREAPTGKG</sequence>
<feature type="compositionally biased region" description="Low complexity" evidence="8">
    <location>
        <begin position="192"/>
        <end position="202"/>
    </location>
</feature>
<evidence type="ECO:0000256" key="7">
    <source>
        <dbReference type="SAM" id="Coils"/>
    </source>
</evidence>
<evidence type="ECO:0000256" key="1">
    <source>
        <dbReference type="ARBA" id="ARBA00004245"/>
    </source>
</evidence>
<dbReference type="InterPro" id="IPR039915">
    <property type="entry name" value="TACC"/>
</dbReference>
<feature type="region of interest" description="Disordered" evidence="8">
    <location>
        <begin position="1"/>
        <end position="116"/>
    </location>
</feature>
<comment type="subcellular location">
    <subcellularLocation>
        <location evidence="1">Cytoplasm</location>
        <location evidence="1">Cytoskeleton</location>
    </subcellularLocation>
</comment>
<dbReference type="PANTHER" id="PTHR13924:SF11">
    <property type="entry name" value="TRANSFORMING ACIDIC COILED-COIL-CONTAINING PROTEIN 2"/>
    <property type="match status" value="1"/>
</dbReference>
<dbReference type="Pfam" id="PF05010">
    <property type="entry name" value="TACC_C"/>
    <property type="match status" value="1"/>
</dbReference>
<feature type="compositionally biased region" description="Basic residues" evidence="8">
    <location>
        <begin position="366"/>
        <end position="383"/>
    </location>
</feature>
<feature type="compositionally biased region" description="Basic residues" evidence="8">
    <location>
        <begin position="203"/>
        <end position="219"/>
    </location>
</feature>
<organism evidence="10 11">
    <name type="scientific">Sus scrofa</name>
    <name type="common">Pig</name>
    <dbReference type="NCBI Taxonomy" id="9823"/>
    <lineage>
        <taxon>Eukaryota</taxon>
        <taxon>Metazoa</taxon>
        <taxon>Chordata</taxon>
        <taxon>Craniata</taxon>
        <taxon>Vertebrata</taxon>
        <taxon>Euteleostomi</taxon>
        <taxon>Mammalia</taxon>
        <taxon>Eutheria</taxon>
        <taxon>Laurasiatheria</taxon>
        <taxon>Artiodactyla</taxon>
        <taxon>Suina</taxon>
        <taxon>Suidae</taxon>
        <taxon>Sus</taxon>
    </lineage>
</organism>
<keyword evidence="6" id="KW-0206">Cytoskeleton</keyword>
<feature type="compositionally biased region" description="Low complexity" evidence="8">
    <location>
        <begin position="463"/>
        <end position="475"/>
    </location>
</feature>
<comment type="similarity">
    <text evidence="2">Belongs to the TACC family.</text>
</comment>
<feature type="compositionally biased region" description="Polar residues" evidence="8">
    <location>
        <begin position="152"/>
        <end position="169"/>
    </location>
</feature>
<dbReference type="GO" id="GO:0005856">
    <property type="term" value="C:cytoskeleton"/>
    <property type="evidence" value="ECO:0007669"/>
    <property type="project" value="UniProtKB-SubCell"/>
</dbReference>
<feature type="compositionally biased region" description="Polar residues" evidence="8">
    <location>
        <begin position="646"/>
        <end position="655"/>
    </location>
</feature>
<feature type="coiled-coil region" evidence="7">
    <location>
        <begin position="752"/>
        <end position="888"/>
    </location>
</feature>
<feature type="domain" description="Transforming acidic coiled-coil-containing protein C-terminal" evidence="9">
    <location>
        <begin position="744"/>
        <end position="888"/>
    </location>
</feature>
<feature type="compositionally biased region" description="Polar residues" evidence="8">
    <location>
        <begin position="426"/>
        <end position="435"/>
    </location>
</feature>
<dbReference type="PANTHER" id="PTHR13924">
    <property type="entry name" value="TRANSFORMING ACIDIC COILED-COIL CONTAINING PROTEIN 1/2"/>
    <property type="match status" value="1"/>
</dbReference>
<accession>A0A8D0TV56</accession>
<name>A0A8D0TV56_PIG</name>
<evidence type="ECO:0000259" key="9">
    <source>
        <dbReference type="Pfam" id="PF05010"/>
    </source>
</evidence>
<feature type="compositionally biased region" description="Basic and acidic residues" evidence="8">
    <location>
        <begin position="343"/>
        <end position="353"/>
    </location>
</feature>
<gene>
    <name evidence="10" type="primary">TACC2</name>
</gene>
<keyword evidence="3" id="KW-0963">Cytoplasm</keyword>
<feature type="compositionally biased region" description="Low complexity" evidence="8">
    <location>
        <begin position="313"/>
        <end position="325"/>
    </location>
</feature>
<feature type="compositionally biased region" description="Basic and acidic residues" evidence="8">
    <location>
        <begin position="237"/>
        <end position="257"/>
    </location>
</feature>
<dbReference type="Proteomes" id="UP000694726">
    <property type="component" value="Unplaced"/>
</dbReference>
<feature type="region of interest" description="Disordered" evidence="8">
    <location>
        <begin position="633"/>
        <end position="655"/>
    </location>
</feature>
<feature type="compositionally biased region" description="Pro residues" evidence="8">
    <location>
        <begin position="41"/>
        <end position="54"/>
    </location>
</feature>
<evidence type="ECO:0000256" key="6">
    <source>
        <dbReference type="ARBA" id="ARBA00023212"/>
    </source>
</evidence>
<proteinExistence type="inferred from homology"/>
<feature type="compositionally biased region" description="Low complexity" evidence="8">
    <location>
        <begin position="12"/>
        <end position="25"/>
    </location>
</feature>
<feature type="compositionally biased region" description="Basic and acidic residues" evidence="8">
    <location>
        <begin position="133"/>
        <end position="144"/>
    </location>
</feature>
<dbReference type="InterPro" id="IPR007707">
    <property type="entry name" value="TACC_C"/>
</dbReference>